<feature type="region of interest" description="Disordered" evidence="2">
    <location>
        <begin position="1"/>
        <end position="23"/>
    </location>
</feature>
<name>A0A813DUP1_POLGL</name>
<dbReference type="GO" id="GO:0016787">
    <property type="term" value="F:hydrolase activity"/>
    <property type="evidence" value="ECO:0007669"/>
    <property type="project" value="UniProtKB-KW"/>
</dbReference>
<accession>A0A813DUP1</accession>
<dbReference type="Gene3D" id="3.40.50.1820">
    <property type="entry name" value="alpha/beta hydrolase"/>
    <property type="match status" value="1"/>
</dbReference>
<feature type="compositionally biased region" description="Basic and acidic residues" evidence="2">
    <location>
        <begin position="8"/>
        <end position="17"/>
    </location>
</feature>
<dbReference type="InterPro" id="IPR050266">
    <property type="entry name" value="AB_hydrolase_sf"/>
</dbReference>
<dbReference type="GO" id="GO:0016020">
    <property type="term" value="C:membrane"/>
    <property type="evidence" value="ECO:0007669"/>
    <property type="project" value="TreeGrafter"/>
</dbReference>
<dbReference type="InterPro" id="IPR000073">
    <property type="entry name" value="AB_hydrolase_1"/>
</dbReference>
<proteinExistence type="predicted"/>
<keyword evidence="1" id="KW-0378">Hydrolase</keyword>
<organism evidence="4 5">
    <name type="scientific">Polarella glacialis</name>
    <name type="common">Dinoflagellate</name>
    <dbReference type="NCBI Taxonomy" id="89957"/>
    <lineage>
        <taxon>Eukaryota</taxon>
        <taxon>Sar</taxon>
        <taxon>Alveolata</taxon>
        <taxon>Dinophyceae</taxon>
        <taxon>Suessiales</taxon>
        <taxon>Suessiaceae</taxon>
        <taxon>Polarella</taxon>
    </lineage>
</organism>
<dbReference type="SUPFAM" id="SSF53474">
    <property type="entry name" value="alpha/beta-Hydrolases"/>
    <property type="match status" value="1"/>
</dbReference>
<evidence type="ECO:0000256" key="2">
    <source>
        <dbReference type="SAM" id="MobiDB-lite"/>
    </source>
</evidence>
<feature type="domain" description="AB hydrolase-1" evidence="3">
    <location>
        <begin position="72"/>
        <end position="169"/>
    </location>
</feature>
<evidence type="ECO:0000259" key="3">
    <source>
        <dbReference type="Pfam" id="PF00561"/>
    </source>
</evidence>
<comment type="caution">
    <text evidence="4">The sequence shown here is derived from an EMBL/GenBank/DDBJ whole genome shotgun (WGS) entry which is preliminary data.</text>
</comment>
<evidence type="ECO:0000313" key="5">
    <source>
        <dbReference type="Proteomes" id="UP000654075"/>
    </source>
</evidence>
<gene>
    <name evidence="4" type="ORF">PGLA1383_LOCUS11724</name>
</gene>
<dbReference type="EMBL" id="CAJNNV010006120">
    <property type="protein sequence ID" value="CAE8593113.1"/>
    <property type="molecule type" value="Genomic_DNA"/>
</dbReference>
<evidence type="ECO:0000313" key="4">
    <source>
        <dbReference type="EMBL" id="CAE8593113.1"/>
    </source>
</evidence>
<reference evidence="4" key="1">
    <citation type="submission" date="2021-02" db="EMBL/GenBank/DDBJ databases">
        <authorList>
            <person name="Dougan E. K."/>
            <person name="Rhodes N."/>
            <person name="Thang M."/>
            <person name="Chan C."/>
        </authorList>
    </citation>
    <scope>NUCLEOTIDE SEQUENCE</scope>
</reference>
<keyword evidence="5" id="KW-1185">Reference proteome</keyword>
<protein>
    <recommendedName>
        <fullName evidence="3">AB hydrolase-1 domain-containing protein</fullName>
    </recommendedName>
</protein>
<dbReference type="Pfam" id="PF00561">
    <property type="entry name" value="Abhydrolase_1"/>
    <property type="match status" value="1"/>
</dbReference>
<sequence length="170" mass="18001">MGAAASMVDKERKKPLDGSDVATPRGTSAVAEVARLRALLAAAAEPAAPAFKSVHTTTANIHHRTFGDSAKPCVLFIHGAASSALTWYNQVDYFQGNYFVIAMFWRGHGLSTLNGHDSSLLDPVNFGGDVIAVLDEEAVREATLVAHSMGGFCAIRAAFEAPDRISAIVM</sequence>
<dbReference type="InterPro" id="IPR029058">
    <property type="entry name" value="AB_hydrolase_fold"/>
</dbReference>
<evidence type="ECO:0000256" key="1">
    <source>
        <dbReference type="ARBA" id="ARBA00022801"/>
    </source>
</evidence>
<dbReference type="Proteomes" id="UP000654075">
    <property type="component" value="Unassembled WGS sequence"/>
</dbReference>
<dbReference type="PANTHER" id="PTHR43798:SF31">
    <property type="entry name" value="AB HYDROLASE SUPERFAMILY PROTEIN YCLE"/>
    <property type="match status" value="1"/>
</dbReference>
<dbReference type="OrthoDB" id="6431331at2759"/>
<dbReference type="AlphaFoldDB" id="A0A813DUP1"/>
<dbReference type="PANTHER" id="PTHR43798">
    <property type="entry name" value="MONOACYLGLYCEROL LIPASE"/>
    <property type="match status" value="1"/>
</dbReference>